<evidence type="ECO:0000313" key="2">
    <source>
        <dbReference type="Proteomes" id="UP001420932"/>
    </source>
</evidence>
<name>A0AAP0J6J2_9MAGN</name>
<organism evidence="1 2">
    <name type="scientific">Stephania yunnanensis</name>
    <dbReference type="NCBI Taxonomy" id="152371"/>
    <lineage>
        <taxon>Eukaryota</taxon>
        <taxon>Viridiplantae</taxon>
        <taxon>Streptophyta</taxon>
        <taxon>Embryophyta</taxon>
        <taxon>Tracheophyta</taxon>
        <taxon>Spermatophyta</taxon>
        <taxon>Magnoliopsida</taxon>
        <taxon>Ranunculales</taxon>
        <taxon>Menispermaceae</taxon>
        <taxon>Menispermoideae</taxon>
        <taxon>Cissampelideae</taxon>
        <taxon>Stephania</taxon>
    </lineage>
</organism>
<comment type="caution">
    <text evidence="1">The sequence shown here is derived from an EMBL/GenBank/DDBJ whole genome shotgun (WGS) entry which is preliminary data.</text>
</comment>
<dbReference type="Proteomes" id="UP001420932">
    <property type="component" value="Unassembled WGS sequence"/>
</dbReference>
<dbReference type="EMBL" id="JBBNAF010000007">
    <property type="protein sequence ID" value="KAK9128637.1"/>
    <property type="molecule type" value="Genomic_DNA"/>
</dbReference>
<accession>A0AAP0J6J2</accession>
<reference evidence="1 2" key="1">
    <citation type="submission" date="2024-01" db="EMBL/GenBank/DDBJ databases">
        <title>Genome assemblies of Stephania.</title>
        <authorList>
            <person name="Yang L."/>
        </authorList>
    </citation>
    <scope>NUCLEOTIDE SEQUENCE [LARGE SCALE GENOMIC DNA]</scope>
    <source>
        <strain evidence="1">YNDBR</strain>
        <tissue evidence="1">Leaf</tissue>
    </source>
</reference>
<dbReference type="AlphaFoldDB" id="A0AAP0J6J2"/>
<proteinExistence type="predicted"/>
<evidence type="ECO:0000313" key="1">
    <source>
        <dbReference type="EMBL" id="KAK9128637.1"/>
    </source>
</evidence>
<keyword evidence="2" id="KW-1185">Reference proteome</keyword>
<sequence length="71" mass="7729">MPRDPHCALFHIFNRVLCKPHHCQAAPRVSFSNTSTSPAAASTNKLLPCQLEPANSTNPYLTRVSGPTKQA</sequence>
<gene>
    <name evidence="1" type="ORF">Syun_017434</name>
</gene>
<protein>
    <submittedName>
        <fullName evidence="1">Uncharacterized protein</fullName>
    </submittedName>
</protein>